<keyword evidence="3" id="KW-1185">Reference proteome</keyword>
<protein>
    <submittedName>
        <fullName evidence="2">Protein DGCR6</fullName>
    </submittedName>
</protein>
<dbReference type="OrthoDB" id="21617at2759"/>
<accession>A0A087TQL4</accession>
<evidence type="ECO:0000313" key="3">
    <source>
        <dbReference type="Proteomes" id="UP000054359"/>
    </source>
</evidence>
<evidence type="ECO:0000256" key="1">
    <source>
        <dbReference type="ARBA" id="ARBA00005939"/>
    </source>
</evidence>
<dbReference type="EMBL" id="KK116315">
    <property type="protein sequence ID" value="KFM67403.1"/>
    <property type="molecule type" value="Genomic_DNA"/>
</dbReference>
<dbReference type="STRING" id="407821.A0A087TQL4"/>
<sequence>MENSVIEQGYDDELSKKASLQERHYKLLRDLQEMCSELPLIFQQKLSYELLTDLANSLLDKTVFDIVKGLRDIQVMTEKNLLEKRMKLINSHKTQKEQVLKRHKESLTNELLVHPQNATILRAKQEKEMEDLAKFQEDEVNRLDMKIVMELDQIVSIQQVTMQKVGVPGFIVSNQP</sequence>
<dbReference type="AlphaFoldDB" id="A0A087TQL4"/>
<organism evidence="2 3">
    <name type="scientific">Stegodyphus mimosarum</name>
    <name type="common">African social velvet spider</name>
    <dbReference type="NCBI Taxonomy" id="407821"/>
    <lineage>
        <taxon>Eukaryota</taxon>
        <taxon>Metazoa</taxon>
        <taxon>Ecdysozoa</taxon>
        <taxon>Arthropoda</taxon>
        <taxon>Chelicerata</taxon>
        <taxon>Arachnida</taxon>
        <taxon>Araneae</taxon>
        <taxon>Araneomorphae</taxon>
        <taxon>Entelegynae</taxon>
        <taxon>Eresoidea</taxon>
        <taxon>Eresidae</taxon>
        <taxon>Stegodyphus</taxon>
    </lineage>
</organism>
<comment type="similarity">
    <text evidence="1">Belongs to the gonadal family.</text>
</comment>
<gene>
    <name evidence="2" type="ORF">X975_00257</name>
</gene>
<dbReference type="PANTHER" id="PTHR13054">
    <property type="entry name" value="DIGEORGE SYNDROME CRITICAL REGION 6 DGCR6 FAMILY MEMBER"/>
    <property type="match status" value="1"/>
</dbReference>
<dbReference type="InterPro" id="IPR010849">
    <property type="entry name" value="Gonadal"/>
</dbReference>
<name>A0A087TQL4_STEMI</name>
<evidence type="ECO:0000313" key="2">
    <source>
        <dbReference type="EMBL" id="KFM67403.1"/>
    </source>
</evidence>
<dbReference type="Proteomes" id="UP000054359">
    <property type="component" value="Unassembled WGS sequence"/>
</dbReference>
<reference evidence="2 3" key="1">
    <citation type="submission" date="2013-11" db="EMBL/GenBank/DDBJ databases">
        <title>Genome sequencing of Stegodyphus mimosarum.</title>
        <authorList>
            <person name="Bechsgaard J."/>
        </authorList>
    </citation>
    <scope>NUCLEOTIDE SEQUENCE [LARGE SCALE GENOMIC DNA]</scope>
</reference>
<proteinExistence type="inferred from homology"/>
<feature type="non-terminal residue" evidence="2">
    <location>
        <position position="176"/>
    </location>
</feature>
<dbReference type="OMA" id="CVLNESI"/>
<dbReference type="Pfam" id="PF07324">
    <property type="entry name" value="DGCR6"/>
    <property type="match status" value="1"/>
</dbReference>
<dbReference type="PANTHER" id="PTHR13054:SF2">
    <property type="entry name" value="PROTEIN DGCR6"/>
    <property type="match status" value="1"/>
</dbReference>